<proteinExistence type="predicted"/>
<protein>
    <submittedName>
        <fullName evidence="2">Uncharacterized protein</fullName>
    </submittedName>
</protein>
<accession>A0A8J8Q202</accession>
<evidence type="ECO:0000313" key="2">
    <source>
        <dbReference type="EMBL" id="TYL36948.1"/>
    </source>
</evidence>
<dbReference type="EMBL" id="PHNJ01000013">
    <property type="protein sequence ID" value="TYL36948.1"/>
    <property type="molecule type" value="Genomic_DNA"/>
</dbReference>
<feature type="region of interest" description="Disordered" evidence="1">
    <location>
        <begin position="1"/>
        <end position="55"/>
    </location>
</feature>
<evidence type="ECO:0000313" key="3">
    <source>
        <dbReference type="Proteomes" id="UP000766904"/>
    </source>
</evidence>
<organism evidence="2 3">
    <name type="scientific">Natronococcus pandeyae</name>
    <dbReference type="NCBI Taxonomy" id="2055836"/>
    <lineage>
        <taxon>Archaea</taxon>
        <taxon>Methanobacteriati</taxon>
        <taxon>Methanobacteriota</taxon>
        <taxon>Stenosarchaea group</taxon>
        <taxon>Halobacteria</taxon>
        <taxon>Halobacteriales</taxon>
        <taxon>Natrialbaceae</taxon>
        <taxon>Natronococcus</taxon>
    </lineage>
</organism>
<keyword evidence="3" id="KW-1185">Reference proteome</keyword>
<comment type="caution">
    <text evidence="2">The sequence shown here is derived from an EMBL/GenBank/DDBJ whole genome shotgun (WGS) entry which is preliminary data.</text>
</comment>
<feature type="compositionally biased region" description="Basic residues" evidence="1">
    <location>
        <begin position="15"/>
        <end position="24"/>
    </location>
</feature>
<dbReference type="AlphaFoldDB" id="A0A8J8Q202"/>
<gene>
    <name evidence="2" type="ORF">CV102_19530</name>
</gene>
<evidence type="ECO:0000256" key="1">
    <source>
        <dbReference type="SAM" id="MobiDB-lite"/>
    </source>
</evidence>
<name>A0A8J8Q202_9EURY</name>
<reference evidence="2" key="1">
    <citation type="submission" date="2017-11" db="EMBL/GenBank/DDBJ databases">
        <authorList>
            <person name="Kajale S.C."/>
            <person name="Sharma A."/>
        </authorList>
    </citation>
    <scope>NUCLEOTIDE SEQUENCE</scope>
    <source>
        <strain evidence="2">LS1_42</strain>
    </source>
</reference>
<dbReference type="Proteomes" id="UP000766904">
    <property type="component" value="Unassembled WGS sequence"/>
</dbReference>
<sequence length="119" mass="13070">MIGRSTTVRPAGSLIRHKTSKRSCRFPLERGNVDSNTEDGTARKHRTGVEYARERDDAGPLATLRDRFDVTSFTRSAVARRTCGEPAMFPRPRIPARSERFATTTSSSWTLGVNAAGSG</sequence>